<evidence type="ECO:0000313" key="2">
    <source>
        <dbReference type="Proteomes" id="UP000187209"/>
    </source>
</evidence>
<proteinExistence type="predicted"/>
<dbReference type="AlphaFoldDB" id="A0A1R2BET0"/>
<protein>
    <submittedName>
        <fullName evidence="1">Uncharacterized protein</fullName>
    </submittedName>
</protein>
<comment type="caution">
    <text evidence="1">The sequence shown here is derived from an EMBL/GenBank/DDBJ whole genome shotgun (WGS) entry which is preliminary data.</text>
</comment>
<name>A0A1R2BET0_9CILI</name>
<keyword evidence="2" id="KW-1185">Reference proteome</keyword>
<organism evidence="1 2">
    <name type="scientific">Stentor coeruleus</name>
    <dbReference type="NCBI Taxonomy" id="5963"/>
    <lineage>
        <taxon>Eukaryota</taxon>
        <taxon>Sar</taxon>
        <taxon>Alveolata</taxon>
        <taxon>Ciliophora</taxon>
        <taxon>Postciliodesmatophora</taxon>
        <taxon>Heterotrichea</taxon>
        <taxon>Heterotrichida</taxon>
        <taxon>Stentoridae</taxon>
        <taxon>Stentor</taxon>
    </lineage>
</organism>
<dbReference type="Proteomes" id="UP000187209">
    <property type="component" value="Unassembled WGS sequence"/>
</dbReference>
<accession>A0A1R2BET0</accession>
<dbReference type="EMBL" id="MPUH01000706">
    <property type="protein sequence ID" value="OMJ75165.1"/>
    <property type="molecule type" value="Genomic_DNA"/>
</dbReference>
<reference evidence="1 2" key="1">
    <citation type="submission" date="2016-11" db="EMBL/GenBank/DDBJ databases">
        <title>The macronuclear genome of Stentor coeruleus: a giant cell with tiny introns.</title>
        <authorList>
            <person name="Slabodnick M."/>
            <person name="Ruby J.G."/>
            <person name="Reiff S.B."/>
            <person name="Swart E.C."/>
            <person name="Gosai S."/>
            <person name="Prabakaran S."/>
            <person name="Witkowska E."/>
            <person name="Larue G.E."/>
            <person name="Fisher S."/>
            <person name="Freeman R.M."/>
            <person name="Gunawardena J."/>
            <person name="Chu W."/>
            <person name="Stover N.A."/>
            <person name="Gregory B.D."/>
            <person name="Nowacki M."/>
            <person name="Derisi J."/>
            <person name="Roy S.W."/>
            <person name="Marshall W.F."/>
            <person name="Sood P."/>
        </authorList>
    </citation>
    <scope>NUCLEOTIDE SEQUENCE [LARGE SCALE GENOMIC DNA]</scope>
    <source>
        <strain evidence="1">WM001</strain>
    </source>
</reference>
<evidence type="ECO:0000313" key="1">
    <source>
        <dbReference type="EMBL" id="OMJ75165.1"/>
    </source>
</evidence>
<sequence length="727" mass="85129">MEDTLEDKNKDMPECRVEDLLEDKIKAVVENLVEGPSEDEIKLISEIGMEDLLGKKMRDPHEDRVKDMPEERVKDITEDRMEILHEEINKDMLENRIGDSDNYKIENPVKDKNKDLIADRIKILHKNKIKKDPLEKIMQSIRKSEEFLNIIPEGFSNIHFEIELGLSDKDLIEKLKSPVRLFLSVSFIVDKRKEKFSYKNLYIYILCMKNLVEANLVTNEILVSEIEILLRKIYFFTFQPIVDETNFKAHTKEAKKCVKLFCLFLNSHNNLIVDFEKQSQFAYDLYRSNSFLKMIIEETSAFKKNLINLTYWKTKVDQYFKIIKTYDGYQGICLFDSACVLLGDYFSNIFKNMEIYHDIEKIMSSIWTPIIFDKAFALASKIDKEFLELLLQKIKQNENTKILKVIRKSITDSGKSLIDQYTDNYKRTPNKILPDIQELLCLGLYNFVKRSLDVGFNKAFTRYFQLNGEQGNFSLCSLIRRIDALPQQIQYFMAEILASIGKTEVNWFYFVIEKVQRNILFKEICKEWVADYVQLACAPPYCTFLNEFKEEKNDDLRTLLEGISPKIFLMDLPENVYGRTFYSSSIVLKLPLEDEGSKGATFVIYLHELAHYLQRSKSETIGASLSPRSEKNFDVLEGGYFIENKIFGTCLYYITVEAADYIVSMQVDKDHNRFMEVFRKKNEFGEGKKMISLHRSNNVILLGECGSRFRNSKRKPDKVLSIEKILK</sequence>
<gene>
    <name evidence="1" type="ORF">SteCoe_25748</name>
</gene>